<dbReference type="EMBL" id="LXQA010458050">
    <property type="protein sequence ID" value="MCI53114.1"/>
    <property type="molecule type" value="Genomic_DNA"/>
</dbReference>
<dbReference type="AlphaFoldDB" id="A0A392SY17"/>
<reference evidence="1 2" key="1">
    <citation type="journal article" date="2018" name="Front. Plant Sci.">
        <title>Red Clover (Trifolium pratense) and Zigzag Clover (T. medium) - A Picture of Genomic Similarities and Differences.</title>
        <authorList>
            <person name="Dluhosova J."/>
            <person name="Istvanek J."/>
            <person name="Nedelnik J."/>
            <person name="Repkova J."/>
        </authorList>
    </citation>
    <scope>NUCLEOTIDE SEQUENCE [LARGE SCALE GENOMIC DNA]</scope>
    <source>
        <strain evidence="2">cv. 10/8</strain>
        <tissue evidence="1">Leaf</tissue>
    </source>
</reference>
<evidence type="ECO:0000313" key="2">
    <source>
        <dbReference type="Proteomes" id="UP000265520"/>
    </source>
</evidence>
<comment type="caution">
    <text evidence="1">The sequence shown here is derived from an EMBL/GenBank/DDBJ whole genome shotgun (WGS) entry which is preliminary data.</text>
</comment>
<protein>
    <submittedName>
        <fullName evidence="1">Uncharacterized protein</fullName>
    </submittedName>
</protein>
<evidence type="ECO:0000313" key="1">
    <source>
        <dbReference type="EMBL" id="MCI53114.1"/>
    </source>
</evidence>
<organism evidence="1 2">
    <name type="scientific">Trifolium medium</name>
    <dbReference type="NCBI Taxonomy" id="97028"/>
    <lineage>
        <taxon>Eukaryota</taxon>
        <taxon>Viridiplantae</taxon>
        <taxon>Streptophyta</taxon>
        <taxon>Embryophyta</taxon>
        <taxon>Tracheophyta</taxon>
        <taxon>Spermatophyta</taxon>
        <taxon>Magnoliopsida</taxon>
        <taxon>eudicotyledons</taxon>
        <taxon>Gunneridae</taxon>
        <taxon>Pentapetalae</taxon>
        <taxon>rosids</taxon>
        <taxon>fabids</taxon>
        <taxon>Fabales</taxon>
        <taxon>Fabaceae</taxon>
        <taxon>Papilionoideae</taxon>
        <taxon>50 kb inversion clade</taxon>
        <taxon>NPAAA clade</taxon>
        <taxon>Hologalegina</taxon>
        <taxon>IRL clade</taxon>
        <taxon>Trifolieae</taxon>
        <taxon>Trifolium</taxon>
    </lineage>
</organism>
<feature type="non-terminal residue" evidence="1">
    <location>
        <position position="1"/>
    </location>
</feature>
<name>A0A392SY17_9FABA</name>
<keyword evidence="2" id="KW-1185">Reference proteome</keyword>
<sequence>SGEGLDSMLAKRYNYYMEGARG</sequence>
<proteinExistence type="predicted"/>
<accession>A0A392SY17</accession>
<dbReference type="Proteomes" id="UP000265520">
    <property type="component" value="Unassembled WGS sequence"/>
</dbReference>